<feature type="region of interest" description="Disordered" evidence="1">
    <location>
        <begin position="84"/>
        <end position="103"/>
    </location>
</feature>
<feature type="compositionally biased region" description="Acidic residues" evidence="1">
    <location>
        <begin position="319"/>
        <end position="336"/>
    </location>
</feature>
<dbReference type="EMBL" id="HG994584">
    <property type="protein sequence ID" value="CAF2946653.1"/>
    <property type="molecule type" value="Genomic_DNA"/>
</dbReference>
<dbReference type="OrthoDB" id="10038475at2759"/>
<dbReference type="InterPro" id="IPR031739">
    <property type="entry name" value="Ncaph2"/>
</dbReference>
<proteinExistence type="predicted"/>
<feature type="region of interest" description="Disordered" evidence="1">
    <location>
        <begin position="257"/>
        <end position="351"/>
    </location>
</feature>
<dbReference type="AlphaFoldDB" id="A0A7R8CVQ1"/>
<dbReference type="GO" id="GO:0051306">
    <property type="term" value="P:mitotic sister chromatid separation"/>
    <property type="evidence" value="ECO:0007669"/>
    <property type="project" value="TreeGrafter"/>
</dbReference>
<protein>
    <submittedName>
        <fullName evidence="3">(salmon louse) hypothetical protein</fullName>
    </submittedName>
</protein>
<dbReference type="Proteomes" id="UP000675881">
    <property type="component" value="Chromosome 5"/>
</dbReference>
<name>A0A7R8CVQ1_LEPSM</name>
<dbReference type="GO" id="GO:0003682">
    <property type="term" value="F:chromatin binding"/>
    <property type="evidence" value="ECO:0007669"/>
    <property type="project" value="TreeGrafter"/>
</dbReference>
<evidence type="ECO:0000259" key="2">
    <source>
        <dbReference type="Pfam" id="PF06278"/>
    </source>
</evidence>
<accession>A0A7R8CVQ1</accession>
<dbReference type="PANTHER" id="PTHR14324:SF3">
    <property type="entry name" value="CONDENSIN-2 COMPLEX SUBUNIT H2"/>
    <property type="match status" value="1"/>
</dbReference>
<evidence type="ECO:0000313" key="3">
    <source>
        <dbReference type="EMBL" id="CAF2946653.1"/>
    </source>
</evidence>
<reference evidence="3" key="1">
    <citation type="submission" date="2021-02" db="EMBL/GenBank/DDBJ databases">
        <authorList>
            <person name="Bekaert M."/>
        </authorList>
    </citation>
    <scope>NUCLEOTIDE SEQUENCE</scope>
    <source>
        <strain evidence="3">IoA-00</strain>
    </source>
</reference>
<evidence type="ECO:0000256" key="1">
    <source>
        <dbReference type="SAM" id="MobiDB-lite"/>
    </source>
</evidence>
<dbReference type="InterPro" id="IPR009378">
    <property type="entry name" value="H2_N"/>
</dbReference>
<feature type="compositionally biased region" description="Basic and acidic residues" evidence="1">
    <location>
        <begin position="304"/>
        <end position="316"/>
    </location>
</feature>
<dbReference type="GO" id="GO:0010032">
    <property type="term" value="P:meiotic chromosome condensation"/>
    <property type="evidence" value="ECO:0007669"/>
    <property type="project" value="TreeGrafter"/>
</dbReference>
<organism evidence="3 4">
    <name type="scientific">Lepeophtheirus salmonis</name>
    <name type="common">Salmon louse</name>
    <name type="synonym">Caligus salmonis</name>
    <dbReference type="NCBI Taxonomy" id="72036"/>
    <lineage>
        <taxon>Eukaryota</taxon>
        <taxon>Metazoa</taxon>
        <taxon>Ecdysozoa</taxon>
        <taxon>Arthropoda</taxon>
        <taxon>Crustacea</taxon>
        <taxon>Multicrustacea</taxon>
        <taxon>Hexanauplia</taxon>
        <taxon>Copepoda</taxon>
        <taxon>Siphonostomatoida</taxon>
        <taxon>Caligidae</taxon>
        <taxon>Lepeophtheirus</taxon>
    </lineage>
</organism>
<evidence type="ECO:0000313" key="4">
    <source>
        <dbReference type="Proteomes" id="UP000675881"/>
    </source>
</evidence>
<dbReference type="GO" id="GO:0005634">
    <property type="term" value="C:nucleus"/>
    <property type="evidence" value="ECO:0007669"/>
    <property type="project" value="TreeGrafter"/>
</dbReference>
<feature type="compositionally biased region" description="Basic residues" evidence="1">
    <location>
        <begin position="275"/>
        <end position="288"/>
    </location>
</feature>
<sequence>MTSSSQQVEDPRFAELIRPIKDLTANFNIPLSQFLDMYYSDLRDGISGLSSTPMDSQSKVNFAQAGLLIQGTVSVYSRKSVQDEMEMGDCPSNTEEVGGSSKRKNKLLKKDSLLFHGDFLPLPCNFSPHTLMKDSSLQNNHINFIAITPSQLFRKRSTNETLGPKDDFRVNSQYCSVTVSLDKELLVLPIYLISLFHYVSKKNNDDLPSSPPLLEEINEVHHFEGEFHSEEPDCIEPIEEDLPIMERKRRKTFFDTDMGTPLNPHEVSNQEKNVSKKRRTTLLSRRPKLAPEEKEAIANIPPELTREAFEEEKRQTDNSPDENDGDAAQDWNEGDAPDPHEHFPLLQTPSSPSLVNEIRGQILMKNLLLRGSLVNDVETEEISRYFLSCLMLANTSNLELESNGMNNLFLTLLTKKRHHEELMASQEEPVLTKSSSRKRVMLNPSNTTVSESIHQEIMDELNELPDQGLSQKEVFVIPRPVKLNKHVYQ</sequence>
<dbReference type="PANTHER" id="PTHR14324">
    <property type="entry name" value="CONDENSIN-2 COMPLEX SUBUNIT H2"/>
    <property type="match status" value="1"/>
</dbReference>
<feature type="domain" description="Condensin II complex subunit H2 N-terminal" evidence="2">
    <location>
        <begin position="12"/>
        <end position="79"/>
    </location>
</feature>
<keyword evidence="4" id="KW-1185">Reference proteome</keyword>
<dbReference type="Pfam" id="PF06278">
    <property type="entry name" value="CNDH2_N"/>
    <property type="match status" value="1"/>
</dbReference>
<gene>
    <name evidence="3" type="ORF">LSAA_10038</name>
</gene>
<dbReference type="GO" id="GO:0000796">
    <property type="term" value="C:condensin complex"/>
    <property type="evidence" value="ECO:0007669"/>
    <property type="project" value="TreeGrafter"/>
</dbReference>